<evidence type="ECO:0000259" key="9">
    <source>
        <dbReference type="Pfam" id="PF20255"/>
    </source>
</evidence>
<accession>A0A9W8NBL9</accession>
<dbReference type="Pfam" id="PF20255">
    <property type="entry name" value="DUF6606"/>
    <property type="match status" value="2"/>
</dbReference>
<name>A0A9W8NBL9_9PEZI</name>
<sequence>MSPSKEIRADLLGQVFNHLVLPPEIPGSQDDDVDLVSQNVLSRLIQATEVAINLQPETLWQEAFRDIEDSLNVCFRLNRGRLERSSLLQHFKNLIPGRMLVLYLNEQNAGLLIRYDERCVPRPVVLHHPDFPHPKRPLLTALTSEDEAWIIFESFEASASSSHVLAAGHAMQWDFPGRSARILFESFAEKSFQESFASFLEQASMESLYSLQASSQKAGVSVGEIRDTTNPALITQMLISLLEAVGTHYQAPVLRKRIRDDVNLGNSNIPWRRLPFWLILRVATQRQLCLALGAEKGQVAYKLLLAILLAELLDDSAENLSPHKVAYLRTKLARRMAKLEMNQRKVRLHKDVAYDAWFTAVSAVVRNSIQNANMKMEAAWDTFKKINSRHIIPLPYRAPPTSLELTLPNSGDYLDGVLSTKLSHASTLGPVTLPNPLDQSIQQSQEFTDYAFHLAALEERVESEASRPANPRQNYAARCVELESQIEDVLSQMKRAFKTIGSTYDSSPEQNSATILAIFTLWVELDRSAIAECQLLGDHAPVFHPELLDALQLPTKLAMERLHKIQKHLADRHAKSIHGNILETHAQDSVALRYSAHSRDLQSLEHCILDDYANARQRKRQEHEDLCNKYDEHTEGIADNPCLCIFEDGEWIVSGCTSCWHRRARHRLKIQVQEAFLPKNNPARSTIVFELGIPDWLSAYRSATWQIMNRLAHPYRPKGAKPEIYLRECEPLQGYMTAKSKRLSMASRIKCFEQTHYNFSQGKAPLTRVLLPFATDFRLYDSISNVWVADLARPLTLEHLCGIQIPRSLRGMFPKTAHPPTIVDGPSSYTIQANQTLAPKDTPVQAFSACQKILAGKRRRWPNLLVELSSSNLNLSDEDVMRVICQLASQAGPGIPDEPLRAVHEVFKYPAFTRQLEGILQRLLESIQTNWREHNIMQLVITLALRLHCLAGQSLSNETLIAARKCLVEWISELRGKIQATKDSSEAQRYATYGLYAALLCRRTFAAFLGSRNHISSDDLSTWIQVSIAIQENMLHDLSRLPDAIRDLLFRDAKMVYHLQNNVRGAMETYRSIVGIEILKYWSGHFMHTEQTFAPWGFLPEPHGRWIVATTPGRFMERLHFNYIEGHLLVNGRPRSKLPRSIANDDAVMSIFGVQHLITYPSNQPGMSHRLAHANRGLQIHFGLRDKRAVIRAVNTGSSNSEETWEFVPQSKLGIPGNFDLPTELIKNCGHWLNINTRCLEIRRGSLLKTTYYSKRENDWFIDIPRRRAYRGEGGSQLVDPHSETFAQIASILADFEQADRLTVFQPQNLASRLTVELKHLDLHFVVNQNRLLYCQQLNAEIDIDQDAGTWYGLRSKIVMREVNTRSRSIIVPLGKLIARPNGFHVDVRIREAAHYARFTIDDIIGRLSCSPEPRLIYTKALYHATTSFCLPDTLTGRTGSSEAFSILRSGTSQPWIPVIKAVNETLEELSKLAPRREYHPPNIRRIQRVSWDPNLTPSIQCDGYIQLIQEIREKSNNLEAFTTGSEFELKEISHLSCRGRSQREIYDPLLDAETSQGIDEAVYSPRDRISGMESAQVYQIACVIHSNCSQFRMSRSLSTILESSDIIGGFSNPETQTATSYSGPLINQIEDPVIEKWGELIEFCRHKADRASLLFRLGLLAFHSKADMDVIHSLAAICLVDKIRKLNPPRYQHFADFKSRERPSMSLLEGLIGSTYPKFKPEISRKGQPLWFDAESRNAIQFEEACKEEGVRLAKHILQYWPIPATDITTEMLNSAVHGPQNGQPYLMINVDSALDKTRPEWERRYANLELSNYIRRVDGVLSLLCRVHDITTPMPWVTREPDFVEARKTLSYRSIVRNWSAKRGPILEVVKSSLADILEEYQENAARQQPITDALPELNELEKIIQNFGHSTNNLRKQYGRDLSQSLAALKMRTQQIERDDLASVPQFGEVKEALRRAQAHVEHVWSAIATASTAEDNRACWLELGAMKPLSTAVDVLKLLRSTESIAFGPGMKEAIVSYGIALTDVQHLTRIQRALLANNRQALHNELRQLGHTTWRPIEIPDWLLLEIDSNIIIRDEQVNVAKAMIDPTLGNGVLQLSMGKGKTSCIIPMVVAVLANGQSLSRVVVPKALIMQTAQTLQSRLGGLVGRQVIHFPFSRKTPTGKQILDLYAELHHRTRRSYGIVLTCAEHLLSYKLSGWQQFIDSKKSTAEQMIRFQEWLNTHCRDMLDKCDFTLSVKTQLNYPSGSEMSIDFHPYRAATETALHDRIVEDVCSGRVTLLRPASSQYQQKERAIRKVLCGTKISKKLLSRVATLFENPEIALNALLLNVQYGLHPDRDPMAVPFEAKGKPSEQAEYGHPDVAIIFTYNLKTKGVSMLINVGAYISKMDNQELAHTWLLVDCKAKAVVYFRNNNQAWVHYRNNTKEDVPLLATPLAEDLSGCNVFLDEGHTRGVDLRLPSNACGAVTLALKLTKDHAVQAAMRLRQLQTTQKVCFYGPRAVVSSIKDFYQLRPYNVAVQEIHDKLIRTPEALTGTETAGTKDFARTVWFCLEEISDKS</sequence>
<keyword evidence="4" id="KW-0833">Ubl conjugation pathway</keyword>
<feature type="domain" description="DUF3645" evidence="8">
    <location>
        <begin position="2337"/>
        <end position="2369"/>
    </location>
</feature>
<evidence type="ECO:0000259" key="8">
    <source>
        <dbReference type="Pfam" id="PF12359"/>
    </source>
</evidence>
<dbReference type="EC" id="3.4.19.12" evidence="2"/>
<evidence type="ECO:0000256" key="2">
    <source>
        <dbReference type="ARBA" id="ARBA00012759"/>
    </source>
</evidence>
<dbReference type="InterPro" id="IPR027417">
    <property type="entry name" value="P-loop_NTPase"/>
</dbReference>
<feature type="domain" description="DUF3638" evidence="7">
    <location>
        <begin position="2056"/>
        <end position="2268"/>
    </location>
</feature>
<feature type="domain" description="DUF6606" evidence="9">
    <location>
        <begin position="145"/>
        <end position="314"/>
    </location>
</feature>
<comment type="caution">
    <text evidence="10">The sequence shown here is derived from an EMBL/GenBank/DDBJ whole genome shotgun (WGS) entry which is preliminary data.</text>
</comment>
<reference evidence="10" key="1">
    <citation type="submission" date="2022-07" db="EMBL/GenBank/DDBJ databases">
        <title>Genome Sequence of Xylaria arbuscula.</title>
        <authorList>
            <person name="Buettner E."/>
        </authorList>
    </citation>
    <scope>NUCLEOTIDE SEQUENCE</scope>
    <source>
        <strain evidence="10">VT107</strain>
    </source>
</reference>
<comment type="catalytic activity">
    <reaction evidence="1">
        <text>Thiol-dependent hydrolysis of ester, thioester, amide, peptide and isopeptide bonds formed by the C-terminal Gly of ubiquitin (a 76-residue protein attached to proteins as an intracellular targeting signal).</text>
        <dbReference type="EC" id="3.4.19.12"/>
    </reaction>
</comment>
<evidence type="ECO:0000313" key="11">
    <source>
        <dbReference type="Proteomes" id="UP001148614"/>
    </source>
</evidence>
<protein>
    <recommendedName>
        <fullName evidence="2">ubiquitinyl hydrolase 1</fullName>
        <ecNumber evidence="2">3.4.19.12</ecNumber>
    </recommendedName>
</protein>
<evidence type="ECO:0000313" key="10">
    <source>
        <dbReference type="EMBL" id="KAJ3568031.1"/>
    </source>
</evidence>
<evidence type="ECO:0000256" key="5">
    <source>
        <dbReference type="ARBA" id="ARBA00022801"/>
    </source>
</evidence>
<dbReference type="GO" id="GO:0004843">
    <property type="term" value="F:cysteine-type deubiquitinase activity"/>
    <property type="evidence" value="ECO:0007669"/>
    <property type="project" value="UniProtKB-EC"/>
</dbReference>
<dbReference type="InterPro" id="IPR051346">
    <property type="entry name" value="OTU_Deubiquitinase"/>
</dbReference>
<dbReference type="PANTHER" id="PTHR13367:SF33">
    <property type="entry name" value="P-LOOP CONTAINING NUCLEOSIDE TRIPHOSPHATE HYDROLASE PROTEIN"/>
    <property type="match status" value="1"/>
</dbReference>
<dbReference type="GO" id="GO:0006508">
    <property type="term" value="P:proteolysis"/>
    <property type="evidence" value="ECO:0007669"/>
    <property type="project" value="UniProtKB-KW"/>
</dbReference>
<dbReference type="Gene3D" id="3.40.50.300">
    <property type="entry name" value="P-loop containing nucleotide triphosphate hydrolases"/>
    <property type="match status" value="1"/>
</dbReference>
<evidence type="ECO:0000256" key="3">
    <source>
        <dbReference type="ARBA" id="ARBA00022670"/>
    </source>
</evidence>
<proteinExistence type="predicted"/>
<dbReference type="EMBL" id="JANPWZ010001177">
    <property type="protein sequence ID" value="KAJ3568031.1"/>
    <property type="molecule type" value="Genomic_DNA"/>
</dbReference>
<keyword evidence="6" id="KW-0788">Thiol protease</keyword>
<dbReference type="InterPro" id="IPR046541">
    <property type="entry name" value="DUF6606"/>
</dbReference>
<dbReference type="Proteomes" id="UP001148614">
    <property type="component" value="Unassembled WGS sequence"/>
</dbReference>
<keyword evidence="3" id="KW-0645">Protease</keyword>
<dbReference type="Pfam" id="PF12359">
    <property type="entry name" value="DUF3645"/>
    <property type="match status" value="1"/>
</dbReference>
<dbReference type="SUPFAM" id="SSF52540">
    <property type="entry name" value="P-loop containing nucleoside triphosphate hydrolases"/>
    <property type="match status" value="1"/>
</dbReference>
<evidence type="ECO:0000256" key="1">
    <source>
        <dbReference type="ARBA" id="ARBA00000707"/>
    </source>
</evidence>
<keyword evidence="11" id="KW-1185">Reference proteome</keyword>
<dbReference type="PANTHER" id="PTHR13367">
    <property type="entry name" value="UBIQUITIN THIOESTERASE"/>
    <property type="match status" value="1"/>
</dbReference>
<dbReference type="Pfam" id="PF12340">
    <property type="entry name" value="DUF3638"/>
    <property type="match status" value="1"/>
</dbReference>
<dbReference type="InterPro" id="IPR022105">
    <property type="entry name" value="DUF3645"/>
</dbReference>
<gene>
    <name evidence="10" type="ORF">NPX13_g6562</name>
</gene>
<evidence type="ECO:0000259" key="7">
    <source>
        <dbReference type="Pfam" id="PF12340"/>
    </source>
</evidence>
<keyword evidence="5" id="KW-0378">Hydrolase</keyword>
<feature type="domain" description="DUF6606" evidence="9">
    <location>
        <begin position="15"/>
        <end position="117"/>
    </location>
</feature>
<dbReference type="VEuPathDB" id="FungiDB:F4678DRAFT_455700"/>
<dbReference type="InterPro" id="IPR022099">
    <property type="entry name" value="DUF3638"/>
</dbReference>
<evidence type="ECO:0000256" key="6">
    <source>
        <dbReference type="ARBA" id="ARBA00022807"/>
    </source>
</evidence>
<evidence type="ECO:0000256" key="4">
    <source>
        <dbReference type="ARBA" id="ARBA00022786"/>
    </source>
</evidence>
<organism evidence="10 11">
    <name type="scientific">Xylaria arbuscula</name>
    <dbReference type="NCBI Taxonomy" id="114810"/>
    <lineage>
        <taxon>Eukaryota</taxon>
        <taxon>Fungi</taxon>
        <taxon>Dikarya</taxon>
        <taxon>Ascomycota</taxon>
        <taxon>Pezizomycotina</taxon>
        <taxon>Sordariomycetes</taxon>
        <taxon>Xylariomycetidae</taxon>
        <taxon>Xylariales</taxon>
        <taxon>Xylariaceae</taxon>
        <taxon>Xylaria</taxon>
    </lineage>
</organism>